<dbReference type="InterPro" id="IPR011009">
    <property type="entry name" value="Kinase-like_dom_sf"/>
</dbReference>
<comment type="caution">
    <text evidence="3">The sequence shown here is derived from an EMBL/GenBank/DDBJ whole genome shotgun (WGS) entry which is preliminary data.</text>
</comment>
<evidence type="ECO:0000256" key="1">
    <source>
        <dbReference type="ARBA" id="ARBA00038240"/>
    </source>
</evidence>
<dbReference type="PANTHER" id="PTHR21064:SF6">
    <property type="entry name" value="AMINOGLYCOSIDE PHOSPHOTRANSFERASE DOMAIN-CONTAINING PROTEIN"/>
    <property type="match status" value="1"/>
</dbReference>
<dbReference type="SUPFAM" id="SSF56112">
    <property type="entry name" value="Protein kinase-like (PK-like)"/>
    <property type="match status" value="1"/>
</dbReference>
<reference evidence="3 4" key="1">
    <citation type="journal article" date="2010" name="J. Bacteriol.">
        <title>Genome sequences of Pelagibaca bermudensis HTCC2601T and Maritimibacter alkaliphilus HTCC2654T, the type strains of two marine Roseobacter genera.</title>
        <authorList>
            <person name="Thrash J.C."/>
            <person name="Cho J.C."/>
            <person name="Ferriera S."/>
            <person name="Johnson J."/>
            <person name="Vergin K.L."/>
            <person name="Giovannoni S.J."/>
        </authorList>
    </citation>
    <scope>NUCLEOTIDE SEQUENCE [LARGE SCALE GENOMIC DNA]</scope>
    <source>
        <strain evidence="4">DSM 26914 / JCM 13377 / KCTC 12554 / HTCC2601</strain>
    </source>
</reference>
<dbReference type="GO" id="GO:0005524">
    <property type="term" value="F:ATP binding"/>
    <property type="evidence" value="ECO:0007669"/>
    <property type="project" value="InterPro"/>
</dbReference>
<dbReference type="InterPro" id="IPR008266">
    <property type="entry name" value="Tyr_kinase_AS"/>
</dbReference>
<gene>
    <name evidence="3" type="ORF">R2601_00830</name>
</gene>
<evidence type="ECO:0000259" key="2">
    <source>
        <dbReference type="PROSITE" id="PS50011"/>
    </source>
</evidence>
<keyword evidence="4" id="KW-1185">Reference proteome</keyword>
<keyword evidence="3" id="KW-0808">Transferase</keyword>
<dbReference type="GO" id="GO:0019202">
    <property type="term" value="F:amino acid kinase activity"/>
    <property type="evidence" value="ECO:0007669"/>
    <property type="project" value="TreeGrafter"/>
</dbReference>
<dbReference type="EMBL" id="AATQ01000003">
    <property type="protein sequence ID" value="EAU47939.1"/>
    <property type="molecule type" value="Genomic_DNA"/>
</dbReference>
<dbReference type="AlphaFoldDB" id="Q0FUZ2"/>
<dbReference type="InterPro" id="IPR002575">
    <property type="entry name" value="Aminoglycoside_PTrfase"/>
</dbReference>
<dbReference type="InterPro" id="IPR000719">
    <property type="entry name" value="Prot_kinase_dom"/>
</dbReference>
<accession>Q0FUZ2</accession>
<proteinExistence type="inferred from homology"/>
<dbReference type="STRING" id="314265.R2601_00830"/>
<dbReference type="HOGENOM" id="CLU_042971_0_1_5"/>
<dbReference type="PROSITE" id="PS00109">
    <property type="entry name" value="PROTEIN_KINASE_TYR"/>
    <property type="match status" value="1"/>
</dbReference>
<comment type="similarity">
    <text evidence="1">Belongs to the pseudomonas-type ThrB family.</text>
</comment>
<name>Q0FUZ2_SALBH</name>
<dbReference type="PANTHER" id="PTHR21064">
    <property type="entry name" value="AMINOGLYCOSIDE PHOSPHOTRANSFERASE DOMAIN-CONTAINING PROTEIN-RELATED"/>
    <property type="match status" value="1"/>
</dbReference>
<sequence>MKIMTSSAPIALTKATPDADSRPGWPAFKDPLLSEAAGGFLAPRPDFGVERLAEVLREGWGLSGRLTDLGGERDCNTGVALEDGRRLVLKIFSPDDSDRVRQFQHQVMVHLEGRGLGLTPKIYRTRDGALETVVTDGEGARFHAVLIDLMPGQPPQPDGSAAQQRMIGRGIAELHGALRDLDCPAANRVLLWDQMNAPRLREAAEMVEDRALRRRILGGMDHVEQRLPALAALPAQLIHNDLSQSNMLVRDDDPLALSGIFDFGDMVIAPRINDIAIAATYFTLPDRPLAPQLARIVAGYEEVIALGDDELAALPDAMLARMLLRMVIPLWRSALFPANRAYLLRHFDTGRALAEHVLPPEGGPGRAPFAFNRSHLDTLCHD</sequence>
<protein>
    <submittedName>
        <fullName evidence="3">Putative phosphotransferase</fullName>
    </submittedName>
</protein>
<evidence type="ECO:0000313" key="4">
    <source>
        <dbReference type="Proteomes" id="UP000006230"/>
    </source>
</evidence>
<dbReference type="Proteomes" id="UP000006230">
    <property type="component" value="Unassembled WGS sequence"/>
</dbReference>
<dbReference type="Pfam" id="PF01636">
    <property type="entry name" value="APH"/>
    <property type="match status" value="1"/>
</dbReference>
<feature type="domain" description="Protein kinase" evidence="2">
    <location>
        <begin position="52"/>
        <end position="382"/>
    </location>
</feature>
<dbReference type="InterPro" id="IPR050249">
    <property type="entry name" value="Pseudomonas-type_ThrB"/>
</dbReference>
<dbReference type="Gene3D" id="3.90.1200.10">
    <property type="match status" value="1"/>
</dbReference>
<dbReference type="eggNOG" id="COG2334">
    <property type="taxonomic scope" value="Bacteria"/>
</dbReference>
<dbReference type="GO" id="GO:0004672">
    <property type="term" value="F:protein kinase activity"/>
    <property type="evidence" value="ECO:0007669"/>
    <property type="project" value="InterPro"/>
</dbReference>
<organism evidence="3 4">
    <name type="scientific">Salipiger bermudensis (strain DSM 26914 / JCM 13377 / KCTC 12554 / HTCC2601)</name>
    <name type="common">Pelagibaca bermudensis</name>
    <dbReference type="NCBI Taxonomy" id="314265"/>
    <lineage>
        <taxon>Bacteria</taxon>
        <taxon>Pseudomonadati</taxon>
        <taxon>Pseudomonadota</taxon>
        <taxon>Alphaproteobacteria</taxon>
        <taxon>Rhodobacterales</taxon>
        <taxon>Roseobacteraceae</taxon>
        <taxon>Salipiger</taxon>
    </lineage>
</organism>
<dbReference type="PROSITE" id="PS50011">
    <property type="entry name" value="PROTEIN_KINASE_DOM"/>
    <property type="match status" value="1"/>
</dbReference>
<evidence type="ECO:0000313" key="3">
    <source>
        <dbReference type="EMBL" id="EAU47939.1"/>
    </source>
</evidence>